<comment type="caution">
    <text evidence="3">The sequence shown here is derived from an EMBL/GenBank/DDBJ whole genome shotgun (WGS) entry which is preliminary data.</text>
</comment>
<evidence type="ECO:0000313" key="4">
    <source>
        <dbReference type="Proteomes" id="UP000807716"/>
    </source>
</evidence>
<dbReference type="Proteomes" id="UP000807716">
    <property type="component" value="Unassembled WGS sequence"/>
</dbReference>
<proteinExistence type="predicted"/>
<reference evidence="3" key="1">
    <citation type="journal article" date="2020" name="Fungal Divers.">
        <title>Resolving the Mortierellaceae phylogeny through synthesis of multi-gene phylogenetics and phylogenomics.</title>
        <authorList>
            <person name="Vandepol N."/>
            <person name="Liber J."/>
            <person name="Desiro A."/>
            <person name="Na H."/>
            <person name="Kennedy M."/>
            <person name="Barry K."/>
            <person name="Grigoriev I.V."/>
            <person name="Miller A.N."/>
            <person name="O'Donnell K."/>
            <person name="Stajich J.E."/>
            <person name="Bonito G."/>
        </authorList>
    </citation>
    <scope>NUCLEOTIDE SEQUENCE</scope>
    <source>
        <strain evidence="3">BC1065</strain>
    </source>
</reference>
<dbReference type="Gene3D" id="3.80.10.10">
    <property type="entry name" value="Ribonuclease Inhibitor"/>
    <property type="match status" value="1"/>
</dbReference>
<feature type="region of interest" description="Disordered" evidence="1">
    <location>
        <begin position="385"/>
        <end position="404"/>
    </location>
</feature>
<dbReference type="AlphaFoldDB" id="A0A9P6Q609"/>
<evidence type="ECO:0000313" key="3">
    <source>
        <dbReference type="EMBL" id="KAG0261435.1"/>
    </source>
</evidence>
<evidence type="ECO:0000259" key="2">
    <source>
        <dbReference type="PROSITE" id="PS50181"/>
    </source>
</evidence>
<feature type="domain" description="F-box" evidence="2">
    <location>
        <begin position="2"/>
        <end position="53"/>
    </location>
</feature>
<sequence>MPPTLVKLPTELLLNIFLHLRRHDLAQCVRRLRFMSDETQQALVRNAAFVRELHVADEDLYDLFFLRTPSSLETQATETIDEPIASLFTNLHTLVLHYIKHPRQFNQCIVALVRQNPGIRRFAVHYNMMAEILVNLLSNHLPNMQEFCLTRISWHGDVKWLLENLPETIKTVALLNVHHRRMDMGLNAKADQQVSGVRHHHNLQSLHIQGQLAEQEVEVLLPFLESCSHKLKSVTGLGMAFLKHHELVKAMAKIGFVWSELTDDDFLRYLYEDFLIDWAIAVSISRSSQWTKIELRTTSAGPSTASALVLNGANLEILDIDGYTARGPGMRGSHLQEILSKAPRLRTLRAHWLIHDNSITARDILSSEWATTSLEHVDFKINVPRVDDEGGGAPDSPAAQSSRAIQRQVLRRLGQQKNLRKLMVGGKVVSSSTEDYEFQRNCLEMTLESGLDELAGLKNLVELDIHDMDHRVGVPELEWMVENFPKLECVKGMAQSLNSPSPEVREWLQTHRSQWAAM</sequence>
<protein>
    <recommendedName>
        <fullName evidence="2">F-box domain-containing protein</fullName>
    </recommendedName>
</protein>
<gene>
    <name evidence="3" type="ORF">DFQ27_002958</name>
</gene>
<accession>A0A9P6Q609</accession>
<keyword evidence="4" id="KW-1185">Reference proteome</keyword>
<evidence type="ECO:0000256" key="1">
    <source>
        <dbReference type="SAM" id="MobiDB-lite"/>
    </source>
</evidence>
<dbReference type="EMBL" id="JAAAJB010000216">
    <property type="protein sequence ID" value="KAG0261435.1"/>
    <property type="molecule type" value="Genomic_DNA"/>
</dbReference>
<organism evidence="3 4">
    <name type="scientific">Actinomortierella ambigua</name>
    <dbReference type="NCBI Taxonomy" id="1343610"/>
    <lineage>
        <taxon>Eukaryota</taxon>
        <taxon>Fungi</taxon>
        <taxon>Fungi incertae sedis</taxon>
        <taxon>Mucoromycota</taxon>
        <taxon>Mortierellomycotina</taxon>
        <taxon>Mortierellomycetes</taxon>
        <taxon>Mortierellales</taxon>
        <taxon>Mortierellaceae</taxon>
        <taxon>Actinomortierella</taxon>
    </lineage>
</organism>
<dbReference type="PROSITE" id="PS50181">
    <property type="entry name" value="FBOX"/>
    <property type="match status" value="1"/>
</dbReference>
<name>A0A9P6Q609_9FUNG</name>
<dbReference type="InterPro" id="IPR001810">
    <property type="entry name" value="F-box_dom"/>
</dbReference>
<dbReference type="SUPFAM" id="SSF52047">
    <property type="entry name" value="RNI-like"/>
    <property type="match status" value="1"/>
</dbReference>
<dbReference type="InterPro" id="IPR032675">
    <property type="entry name" value="LRR_dom_sf"/>
</dbReference>
<dbReference type="OrthoDB" id="2366709at2759"/>